<dbReference type="InterPro" id="IPR011042">
    <property type="entry name" value="6-blade_b-propeller_TolB-like"/>
</dbReference>
<reference evidence="5 6" key="1">
    <citation type="submission" date="2023-04" db="EMBL/GenBank/DDBJ databases">
        <title>Genome of Basidiobolus ranarum AG-B5.</title>
        <authorList>
            <person name="Stajich J.E."/>
            <person name="Carter-House D."/>
            <person name="Gryganskyi A."/>
        </authorList>
    </citation>
    <scope>NUCLEOTIDE SEQUENCE [LARGE SCALE GENOMIC DNA]</scope>
    <source>
        <strain evidence="5 6">AG-B5</strain>
    </source>
</reference>
<keyword evidence="3" id="KW-0964">Secreted</keyword>
<evidence type="ECO:0008006" key="7">
    <source>
        <dbReference type="Google" id="ProtNLM"/>
    </source>
</evidence>
<proteinExistence type="inferred from homology"/>
<dbReference type="Proteomes" id="UP001479436">
    <property type="component" value="Unassembled WGS sequence"/>
</dbReference>
<feature type="region of interest" description="Disordered" evidence="4">
    <location>
        <begin position="93"/>
        <end position="113"/>
    </location>
</feature>
<evidence type="ECO:0000313" key="6">
    <source>
        <dbReference type="Proteomes" id="UP001479436"/>
    </source>
</evidence>
<dbReference type="Pfam" id="PF03022">
    <property type="entry name" value="MRJP"/>
    <property type="match status" value="1"/>
</dbReference>
<dbReference type="PANTHER" id="PTHR10009:SF18">
    <property type="entry name" value="PROTEIN YELLOW-LIKE PROTEIN"/>
    <property type="match status" value="1"/>
</dbReference>
<dbReference type="Gene3D" id="2.120.10.30">
    <property type="entry name" value="TolB, C-terminal domain"/>
    <property type="match status" value="1"/>
</dbReference>
<comment type="similarity">
    <text evidence="2">Belongs to the major royal jelly protein family.</text>
</comment>
<evidence type="ECO:0000256" key="1">
    <source>
        <dbReference type="ARBA" id="ARBA00004613"/>
    </source>
</evidence>
<comment type="subcellular location">
    <subcellularLocation>
        <location evidence="1">Secreted</location>
    </subcellularLocation>
</comment>
<organism evidence="5 6">
    <name type="scientific">Basidiobolus ranarum</name>
    <dbReference type="NCBI Taxonomy" id="34480"/>
    <lineage>
        <taxon>Eukaryota</taxon>
        <taxon>Fungi</taxon>
        <taxon>Fungi incertae sedis</taxon>
        <taxon>Zoopagomycota</taxon>
        <taxon>Entomophthoromycotina</taxon>
        <taxon>Basidiobolomycetes</taxon>
        <taxon>Basidiobolales</taxon>
        <taxon>Basidiobolaceae</taxon>
        <taxon>Basidiobolus</taxon>
    </lineage>
</organism>
<protein>
    <recommendedName>
        <fullName evidence="7">Major royal jelly protein</fullName>
    </recommendedName>
</protein>
<evidence type="ECO:0000313" key="5">
    <source>
        <dbReference type="EMBL" id="KAK9764097.1"/>
    </source>
</evidence>
<gene>
    <name evidence="5" type="ORF">K7432_008690</name>
</gene>
<sequence length="197" mass="22028">MTDAGPRPGLIIVNLKTKKSWRRFNENPLTTATAKFVPVVAGVPVQPITNGVYGHMAVGADGISLNADGTRLYWCPLSSRLLYSIDTDLLTDPDNEDTDLEQSVTKHGDQGGGVGGLEIDSKDRLYLANYEHNLISRRHPDTGRIEPLVRDPRNIWPDTMQVADGYLYWTANQIVRANPIKPFYLFRVPIDAERVRL</sequence>
<evidence type="ECO:0000256" key="4">
    <source>
        <dbReference type="SAM" id="MobiDB-lite"/>
    </source>
</evidence>
<dbReference type="InterPro" id="IPR017996">
    <property type="entry name" value="MRJP/yellow-related"/>
</dbReference>
<keyword evidence="6" id="KW-1185">Reference proteome</keyword>
<name>A0ABR2WRF2_9FUNG</name>
<evidence type="ECO:0000256" key="3">
    <source>
        <dbReference type="ARBA" id="ARBA00022525"/>
    </source>
</evidence>
<evidence type="ECO:0000256" key="2">
    <source>
        <dbReference type="ARBA" id="ARBA00009127"/>
    </source>
</evidence>
<comment type="caution">
    <text evidence="5">The sequence shown here is derived from an EMBL/GenBank/DDBJ whole genome shotgun (WGS) entry which is preliminary data.</text>
</comment>
<dbReference type="EMBL" id="JASJQH010000494">
    <property type="protein sequence ID" value="KAK9764097.1"/>
    <property type="molecule type" value="Genomic_DNA"/>
</dbReference>
<dbReference type="SUPFAM" id="SSF63829">
    <property type="entry name" value="Calcium-dependent phosphotriesterase"/>
    <property type="match status" value="1"/>
</dbReference>
<dbReference type="PANTHER" id="PTHR10009">
    <property type="entry name" value="PROTEIN YELLOW-RELATED"/>
    <property type="match status" value="1"/>
</dbReference>
<accession>A0ABR2WRF2</accession>